<reference evidence="1 2" key="1">
    <citation type="submission" date="2023-05" db="EMBL/GenBank/DDBJ databases">
        <title>B98-5 Cell Line De Novo Hybrid Assembly: An Optical Mapping Approach.</title>
        <authorList>
            <person name="Kananen K."/>
            <person name="Auerbach J.A."/>
            <person name="Kautto E."/>
            <person name="Blachly J.S."/>
        </authorList>
    </citation>
    <scope>NUCLEOTIDE SEQUENCE [LARGE SCALE GENOMIC DNA]</scope>
    <source>
        <strain evidence="1">B95-8</strain>
        <tissue evidence="1">Cell line</tissue>
    </source>
</reference>
<protein>
    <submittedName>
        <fullName evidence="1">Uncharacterized protein</fullName>
    </submittedName>
</protein>
<gene>
    <name evidence="1" type="ORF">P7K49_000189</name>
</gene>
<dbReference type="EMBL" id="JASSZA010000001">
    <property type="protein sequence ID" value="KAK2118803.1"/>
    <property type="molecule type" value="Genomic_DNA"/>
</dbReference>
<name>A0ABQ9WB00_SAGOE</name>
<proteinExistence type="predicted"/>
<evidence type="ECO:0000313" key="2">
    <source>
        <dbReference type="Proteomes" id="UP001266305"/>
    </source>
</evidence>
<dbReference type="Proteomes" id="UP001266305">
    <property type="component" value="Unassembled WGS sequence"/>
</dbReference>
<organism evidence="1 2">
    <name type="scientific">Saguinus oedipus</name>
    <name type="common">Cotton-top tamarin</name>
    <name type="synonym">Oedipomidas oedipus</name>
    <dbReference type="NCBI Taxonomy" id="9490"/>
    <lineage>
        <taxon>Eukaryota</taxon>
        <taxon>Metazoa</taxon>
        <taxon>Chordata</taxon>
        <taxon>Craniata</taxon>
        <taxon>Vertebrata</taxon>
        <taxon>Euteleostomi</taxon>
        <taxon>Mammalia</taxon>
        <taxon>Eutheria</taxon>
        <taxon>Euarchontoglires</taxon>
        <taxon>Primates</taxon>
        <taxon>Haplorrhini</taxon>
        <taxon>Platyrrhini</taxon>
        <taxon>Cebidae</taxon>
        <taxon>Callitrichinae</taxon>
        <taxon>Saguinus</taxon>
    </lineage>
</organism>
<accession>A0ABQ9WB00</accession>
<keyword evidence="2" id="KW-1185">Reference proteome</keyword>
<sequence>MTSPQTEKRPLFAAGMRLWPLSVPDTQEPAFPTDDQLTTTPILPWLMPTFTAVNELRMLLGDGFLDSAIPTSHQDFPGRITN</sequence>
<evidence type="ECO:0000313" key="1">
    <source>
        <dbReference type="EMBL" id="KAK2118803.1"/>
    </source>
</evidence>
<comment type="caution">
    <text evidence="1">The sequence shown here is derived from an EMBL/GenBank/DDBJ whole genome shotgun (WGS) entry which is preliminary data.</text>
</comment>